<comment type="caution">
    <text evidence="3">The sequence shown here is derived from an EMBL/GenBank/DDBJ whole genome shotgun (WGS) entry which is preliminary data.</text>
</comment>
<evidence type="ECO:0000256" key="1">
    <source>
        <dbReference type="SAM" id="MobiDB-lite"/>
    </source>
</evidence>
<feature type="compositionally biased region" description="Basic residues" evidence="1">
    <location>
        <begin position="296"/>
        <end position="307"/>
    </location>
</feature>
<feature type="compositionally biased region" description="Low complexity" evidence="1">
    <location>
        <begin position="100"/>
        <end position="121"/>
    </location>
</feature>
<dbReference type="Proteomes" id="UP000315522">
    <property type="component" value="Unassembled WGS sequence"/>
</dbReference>
<feature type="compositionally biased region" description="Basic and acidic residues" evidence="1">
    <location>
        <begin position="412"/>
        <end position="425"/>
    </location>
</feature>
<dbReference type="AlphaFoldDB" id="A0A559M153"/>
<feature type="compositionally biased region" description="Basic and acidic residues" evidence="1">
    <location>
        <begin position="73"/>
        <end position="82"/>
    </location>
</feature>
<sequence>MSEDNTSAAPLPEVAAPEPRPETNKLSDVNESAGANGSDVVASAPEPEKEVALEVSAEVADAPATDTTNGDQASDKVIEDKPSAMSQDTEMKDAVFDNKAASAPVSAASESAEVAVATPASNSKTKPPRRKSGVPEHKGKKLNRKASRVKMTHTDAKPGDYFFVRLKGFPLWPAIVCDETMLPEPLLKSRPVTAARADGTYREDYEDGGPKEKDRTFAMMYLHTNEFGWIPNYDLLDLNPDEVATSVAPSARKDLVAAHQLAAEQHDLDYFKEILKNFVEARAAEAVAKEAARAAKAAKKSTPKKSKAVVDADGDVDMEDATGDPDNEELDVAGSEKPAKPTKSKKRKPEDDAETPQRTESVKKPKTTIKLNTPKANGTATPKSSKDSAAKSSKPKTKKSTAKVAASPEAVIPKEPELTPEEQQIKKEASCVRFKEILFLRHKLQKGMLNRDQEPKEEEMKQMSEFVTKLEGYADLEVSIIRATKINKVLKAILKLSNIPKEDEFQFKPRSTALLDKWNKLLASEQSTPGGGASANGIGSEAKPNAEEIKPSLTKPTNGVKEATEEAKVEPKIDEQPEPAETSAPEAKEPDATASPVEELSKVCEIPKHLVFVPDMN</sequence>
<feature type="compositionally biased region" description="Polar residues" evidence="1">
    <location>
        <begin position="369"/>
        <end position="378"/>
    </location>
</feature>
<feature type="compositionally biased region" description="Basic residues" evidence="1">
    <location>
        <begin position="126"/>
        <end position="149"/>
    </location>
</feature>
<dbReference type="GO" id="GO:0005739">
    <property type="term" value="C:mitochondrion"/>
    <property type="evidence" value="ECO:0007669"/>
    <property type="project" value="InterPro"/>
</dbReference>
<dbReference type="Gene3D" id="2.30.30.140">
    <property type="match status" value="1"/>
</dbReference>
<accession>A0A559M153</accession>
<dbReference type="InterPro" id="IPR026093">
    <property type="entry name" value="MGARP"/>
</dbReference>
<feature type="compositionally biased region" description="Basic and acidic residues" evidence="1">
    <location>
        <begin position="562"/>
        <end position="575"/>
    </location>
</feature>
<keyword evidence="4" id="KW-1185">Reference proteome</keyword>
<evidence type="ECO:0000313" key="4">
    <source>
        <dbReference type="Proteomes" id="UP000315522"/>
    </source>
</evidence>
<feature type="compositionally biased region" description="Acidic residues" evidence="1">
    <location>
        <begin position="312"/>
        <end position="331"/>
    </location>
</feature>
<dbReference type="PROSITE" id="PS50812">
    <property type="entry name" value="PWWP"/>
    <property type="match status" value="1"/>
</dbReference>
<proteinExistence type="predicted"/>
<name>A0A559M153_9HELO</name>
<dbReference type="SUPFAM" id="SSF63748">
    <property type="entry name" value="Tudor/PWWP/MBT"/>
    <property type="match status" value="1"/>
</dbReference>
<dbReference type="PANTHER" id="PTHR22910">
    <property type="entry name" value="PROTEIN MGARP"/>
    <property type="match status" value="1"/>
</dbReference>
<feature type="compositionally biased region" description="Polar residues" evidence="1">
    <location>
        <begin position="26"/>
        <end position="35"/>
    </location>
</feature>
<dbReference type="PANTHER" id="PTHR22910:SF6">
    <property type="entry name" value="PROTEIN MGARP"/>
    <property type="match status" value="1"/>
</dbReference>
<reference evidence="3 4" key="1">
    <citation type="submission" date="2018-05" db="EMBL/GenBank/DDBJ databases">
        <title>Genome sequencing and assembly of the regulated plant pathogen Lachnellula willkommii and related sister species for the development of diagnostic species identification markers.</title>
        <authorList>
            <person name="Giroux E."/>
            <person name="Bilodeau G."/>
        </authorList>
    </citation>
    <scope>NUCLEOTIDE SEQUENCE [LARGE SCALE GENOMIC DNA]</scope>
    <source>
        <strain evidence="3 4">CBS 172.35</strain>
    </source>
</reference>
<dbReference type="InterPro" id="IPR000313">
    <property type="entry name" value="PWWP_dom"/>
</dbReference>
<organism evidence="3 4">
    <name type="scientific">Lachnellula willkommii</name>
    <dbReference type="NCBI Taxonomy" id="215461"/>
    <lineage>
        <taxon>Eukaryota</taxon>
        <taxon>Fungi</taxon>
        <taxon>Dikarya</taxon>
        <taxon>Ascomycota</taxon>
        <taxon>Pezizomycotina</taxon>
        <taxon>Leotiomycetes</taxon>
        <taxon>Helotiales</taxon>
        <taxon>Lachnaceae</taxon>
        <taxon>Lachnellula</taxon>
    </lineage>
</organism>
<dbReference type="Pfam" id="PF00855">
    <property type="entry name" value="PWWP"/>
    <property type="match status" value="1"/>
</dbReference>
<feature type="compositionally biased region" description="Low complexity" evidence="1">
    <location>
        <begin position="8"/>
        <end position="17"/>
    </location>
</feature>
<gene>
    <name evidence="3" type="primary">pdp3</name>
    <name evidence="3" type="ORF">LAWI1_G006648</name>
</gene>
<dbReference type="EMBL" id="QGML01003210">
    <property type="protein sequence ID" value="TVY86674.1"/>
    <property type="molecule type" value="Genomic_DNA"/>
</dbReference>
<evidence type="ECO:0000313" key="3">
    <source>
        <dbReference type="EMBL" id="TVY86674.1"/>
    </source>
</evidence>
<feature type="region of interest" description="Disordered" evidence="1">
    <location>
        <begin position="525"/>
        <end position="600"/>
    </location>
</feature>
<feature type="region of interest" description="Disordered" evidence="1">
    <location>
        <begin position="1"/>
        <end position="149"/>
    </location>
</feature>
<protein>
    <submittedName>
        <fullName evidence="3">PWWP domain-containing protein</fullName>
    </submittedName>
</protein>
<feature type="region of interest" description="Disordered" evidence="1">
    <location>
        <begin position="295"/>
        <end position="425"/>
    </location>
</feature>
<feature type="domain" description="PWWP" evidence="2">
    <location>
        <begin position="158"/>
        <end position="241"/>
    </location>
</feature>
<evidence type="ECO:0000259" key="2">
    <source>
        <dbReference type="PROSITE" id="PS50812"/>
    </source>
</evidence>
<dbReference type="SMART" id="SM00293">
    <property type="entry name" value="PWWP"/>
    <property type="match status" value="1"/>
</dbReference>